<dbReference type="RefSeq" id="WP_245741156.1">
    <property type="nucleotide sequence ID" value="NZ_FORM01000012.1"/>
</dbReference>
<evidence type="ECO:0000256" key="1">
    <source>
        <dbReference type="PIRSR" id="PIRSR613078-2"/>
    </source>
</evidence>
<proteinExistence type="predicted"/>
<name>A0A1I3T0E7_9FLAO</name>
<dbReference type="Proteomes" id="UP000199559">
    <property type="component" value="Unassembled WGS sequence"/>
</dbReference>
<dbReference type="InterPro" id="IPR013078">
    <property type="entry name" value="His_Pase_superF_clade-1"/>
</dbReference>
<gene>
    <name evidence="2" type="ORF">SAMN05443431_11246</name>
</gene>
<evidence type="ECO:0000313" key="3">
    <source>
        <dbReference type="Proteomes" id="UP000199559"/>
    </source>
</evidence>
<dbReference type="CDD" id="cd07067">
    <property type="entry name" value="HP_PGM_like"/>
    <property type="match status" value="1"/>
</dbReference>
<sequence length="162" mass="18316">MSKILQFIRHSKSSWQFQVDDHDRPLKKRGVNDAILVSKHLKTILLKPDVIFCSSAQRTKSTATLFVDILELKNVNFEVKKALYDFSGPSVLDAIKTCDDSVTVLMLFGHNYALTNLCNSLGNISIDNVTTSGFVQIEFDQNSWKNIQNGKTTKIVFPKHLK</sequence>
<reference evidence="3" key="1">
    <citation type="submission" date="2016-10" db="EMBL/GenBank/DDBJ databases">
        <authorList>
            <person name="Varghese N."/>
            <person name="Submissions S."/>
        </authorList>
    </citation>
    <scope>NUCLEOTIDE SEQUENCE [LARGE SCALE GENOMIC DNA]</scope>
    <source>
        <strain evidence="3">DSM 28881</strain>
    </source>
</reference>
<accession>A0A1I3T0E7</accession>
<dbReference type="AlphaFoldDB" id="A0A1I3T0E7"/>
<evidence type="ECO:0000313" key="2">
    <source>
        <dbReference type="EMBL" id="SFJ63321.1"/>
    </source>
</evidence>
<dbReference type="STRING" id="1144750.SAMN05443431_11246"/>
<organism evidence="2 3">
    <name type="scientific">Olleya namhaensis</name>
    <dbReference type="NCBI Taxonomy" id="1144750"/>
    <lineage>
        <taxon>Bacteria</taxon>
        <taxon>Pseudomonadati</taxon>
        <taxon>Bacteroidota</taxon>
        <taxon>Flavobacteriia</taxon>
        <taxon>Flavobacteriales</taxon>
        <taxon>Flavobacteriaceae</taxon>
    </lineage>
</organism>
<feature type="binding site" evidence="1">
    <location>
        <position position="58"/>
    </location>
    <ligand>
        <name>substrate</name>
    </ligand>
</feature>
<dbReference type="EMBL" id="FORM01000012">
    <property type="protein sequence ID" value="SFJ63321.1"/>
    <property type="molecule type" value="Genomic_DNA"/>
</dbReference>
<protein>
    <submittedName>
        <fullName evidence="2">Phosphohistidine phosphatase</fullName>
    </submittedName>
</protein>
<dbReference type="Pfam" id="PF00300">
    <property type="entry name" value="His_Phos_1"/>
    <property type="match status" value="1"/>
</dbReference>
<dbReference type="PANTHER" id="PTHR47623">
    <property type="entry name" value="OS09G0287300 PROTEIN"/>
    <property type="match status" value="1"/>
</dbReference>
<dbReference type="PANTHER" id="PTHR47623:SF1">
    <property type="entry name" value="OS09G0287300 PROTEIN"/>
    <property type="match status" value="1"/>
</dbReference>
<keyword evidence="3" id="KW-1185">Reference proteome</keyword>
<dbReference type="SUPFAM" id="SSF53254">
    <property type="entry name" value="Phosphoglycerate mutase-like"/>
    <property type="match status" value="1"/>
</dbReference>
<dbReference type="InterPro" id="IPR029033">
    <property type="entry name" value="His_PPase_superfam"/>
</dbReference>
<dbReference type="Gene3D" id="3.40.50.1240">
    <property type="entry name" value="Phosphoglycerate mutase-like"/>
    <property type="match status" value="1"/>
</dbReference>